<dbReference type="Pfam" id="PF01464">
    <property type="entry name" value="SLT"/>
    <property type="match status" value="1"/>
</dbReference>
<dbReference type="InterPro" id="IPR036779">
    <property type="entry name" value="LysM_dom_sf"/>
</dbReference>
<organism evidence="2 3">
    <name type="scientific">Desulfobacter postgatei 2ac9</name>
    <dbReference type="NCBI Taxonomy" id="879212"/>
    <lineage>
        <taxon>Bacteria</taxon>
        <taxon>Pseudomonadati</taxon>
        <taxon>Thermodesulfobacteriota</taxon>
        <taxon>Desulfobacteria</taxon>
        <taxon>Desulfobacterales</taxon>
        <taxon>Desulfobacteraceae</taxon>
        <taxon>Desulfobacter</taxon>
    </lineage>
</organism>
<dbReference type="Gene3D" id="1.10.530.10">
    <property type="match status" value="1"/>
</dbReference>
<dbReference type="eggNOG" id="COG0741">
    <property type="taxonomic scope" value="Bacteria"/>
</dbReference>
<proteinExistence type="predicted"/>
<dbReference type="SMART" id="SM00257">
    <property type="entry name" value="LysM"/>
    <property type="match status" value="1"/>
</dbReference>
<dbReference type="Pfam" id="PF01476">
    <property type="entry name" value="LysM"/>
    <property type="match status" value="1"/>
</dbReference>
<evidence type="ECO:0000313" key="2">
    <source>
        <dbReference type="EMBL" id="EIM65309.1"/>
    </source>
</evidence>
<dbReference type="InterPro" id="IPR023346">
    <property type="entry name" value="Lysozyme-like_dom_sf"/>
</dbReference>
<dbReference type="OrthoDB" id="9815002at2"/>
<reference evidence="2 3" key="1">
    <citation type="submission" date="2011-09" db="EMBL/GenBank/DDBJ databases">
        <authorList>
            <consortium name="US DOE Joint Genome Institute (JGI-PGF)"/>
            <person name="Lucas S."/>
            <person name="Han J."/>
            <person name="Lapidus A."/>
            <person name="Cheng J.-F."/>
            <person name="Goodwin L."/>
            <person name="Pitluck S."/>
            <person name="Peters L."/>
            <person name="Land M.L."/>
            <person name="Hauser L."/>
            <person name="Orellana R."/>
            <person name="Lovley D."/>
            <person name="Woyke T.J."/>
        </authorList>
    </citation>
    <scope>NUCLEOTIDE SEQUENCE [LARGE SCALE GENOMIC DNA]</scope>
    <source>
        <strain evidence="2 3">2ac9</strain>
    </source>
</reference>
<feature type="domain" description="LysM" evidence="1">
    <location>
        <begin position="403"/>
        <end position="447"/>
    </location>
</feature>
<dbReference type="CDD" id="cd00118">
    <property type="entry name" value="LysM"/>
    <property type="match status" value="1"/>
</dbReference>
<evidence type="ECO:0000313" key="3">
    <source>
        <dbReference type="Proteomes" id="UP000005778"/>
    </source>
</evidence>
<protein>
    <submittedName>
        <fullName evidence="2">LysM repeat-containing protein</fullName>
    </submittedName>
</protein>
<dbReference type="STRING" id="879212.DespoDRAFT_03553"/>
<dbReference type="AlphaFoldDB" id="I5B746"/>
<accession>I5B746</accession>
<dbReference type="HOGENOM" id="CLU_027327_0_1_7"/>
<gene>
    <name evidence="2" type="ORF">DespoDRAFT_03553</name>
</gene>
<dbReference type="Gene3D" id="3.10.350.10">
    <property type="entry name" value="LysM domain"/>
    <property type="match status" value="1"/>
</dbReference>
<dbReference type="SUPFAM" id="SSF53955">
    <property type="entry name" value="Lysozyme-like"/>
    <property type="match status" value="1"/>
</dbReference>
<keyword evidence="3" id="KW-1185">Reference proteome</keyword>
<dbReference type="InterPro" id="IPR008258">
    <property type="entry name" value="Transglycosylase_SLT_dom_1"/>
</dbReference>
<dbReference type="Proteomes" id="UP000005778">
    <property type="component" value="Chromosome"/>
</dbReference>
<name>I5B746_9BACT</name>
<dbReference type="CDD" id="cd16894">
    <property type="entry name" value="MltD-like"/>
    <property type="match status" value="1"/>
</dbReference>
<dbReference type="PROSITE" id="PS51782">
    <property type="entry name" value="LYSM"/>
    <property type="match status" value="1"/>
</dbReference>
<evidence type="ECO:0000259" key="1">
    <source>
        <dbReference type="PROSITE" id="PS51782"/>
    </source>
</evidence>
<dbReference type="InterPro" id="IPR018392">
    <property type="entry name" value="LysM"/>
</dbReference>
<dbReference type="eggNOG" id="COG1388">
    <property type="taxonomic scope" value="Bacteria"/>
</dbReference>
<dbReference type="RefSeq" id="WP_004075371.1">
    <property type="nucleotide sequence ID" value="NZ_CM001488.1"/>
</dbReference>
<sequence>MVRFRKQSVYLSIFTLIIICVYGAAAPVCRAAQPTAPPENTELFPVYDLIKPNVTFWTNVFTQYTRAQGLVHDMENLSIIYEEIKLDPAKTKEAALANKAIKKNALEKYSTILTTLSKGKVPETPMEKKVAALFPNKTKPEAFGQAAKRVRVQTGLKEHFMEGIIRSGALIDEFKMIIKSYGLPEDLAYLPCLESAYNIQTYSKCGAAGLWQFTHYTGKMFMDIDDVVDQRRDPIVSTHGAARLLKKNHDKLQNWPMAITAYNHGLSGMSRAKDKHKTYPEIYTNYRSRSFGFASRNFYPEFIAARQVAKNYVNYFGNITLDKPGQKTRYKVKGYVAAKDIVRKLPVDLETLQAMNPAFREPVFDGRKHIPPGQTLYLPKHISPDLLDKTLGPLYQTAQRPTPFHRVVRGDTASSIAKAYQVPLKDLIALNGLGKKAVVHVGRTLKIPQIK</sequence>
<dbReference type="EMBL" id="CM001488">
    <property type="protein sequence ID" value="EIM65309.1"/>
    <property type="molecule type" value="Genomic_DNA"/>
</dbReference>
<reference evidence="2 3" key="2">
    <citation type="submission" date="2012-02" db="EMBL/GenBank/DDBJ databases">
        <title>Improved High-Quality Draft sequence of Desulfobacter postgatei 2ac9.</title>
        <authorList>
            <consortium name="US DOE Joint Genome Institute"/>
            <person name="Lucas S."/>
            <person name="Han J."/>
            <person name="Lapidus A."/>
            <person name="Cheng J.-F."/>
            <person name="Goodwin L."/>
            <person name="Pitluck S."/>
            <person name="Peters L."/>
            <person name="Ovchinnikova G."/>
            <person name="Held B."/>
            <person name="Detter J.C."/>
            <person name="Han C."/>
            <person name="Tapia R."/>
            <person name="Land M."/>
            <person name="Hauser L."/>
            <person name="Kyrpides N."/>
            <person name="Ivanova N."/>
            <person name="Pagani I."/>
            <person name="Orellana R."/>
            <person name="Lovley D."/>
            <person name="Woyke T."/>
        </authorList>
    </citation>
    <scope>NUCLEOTIDE SEQUENCE [LARGE SCALE GENOMIC DNA]</scope>
    <source>
        <strain evidence="2 3">2ac9</strain>
    </source>
</reference>
<dbReference type="SUPFAM" id="SSF54106">
    <property type="entry name" value="LysM domain"/>
    <property type="match status" value="1"/>
</dbReference>